<dbReference type="AlphaFoldDB" id="A0A1J4JVB7"/>
<keyword evidence="2" id="KW-0472">Membrane</keyword>
<evidence type="ECO:0008006" key="5">
    <source>
        <dbReference type="Google" id="ProtNLM"/>
    </source>
</evidence>
<dbReference type="RefSeq" id="XP_068354606.1">
    <property type="nucleotide sequence ID" value="XM_068508079.1"/>
</dbReference>
<dbReference type="EMBL" id="MLAK01000910">
    <property type="protein sequence ID" value="OHT01470.1"/>
    <property type="molecule type" value="Genomic_DNA"/>
</dbReference>
<dbReference type="GeneID" id="94842783"/>
<feature type="transmembrane region" description="Helical" evidence="2">
    <location>
        <begin position="154"/>
        <end position="172"/>
    </location>
</feature>
<accession>A0A1J4JVB7</accession>
<feature type="transmembrane region" description="Helical" evidence="2">
    <location>
        <begin position="263"/>
        <end position="282"/>
    </location>
</feature>
<reference evidence="3" key="1">
    <citation type="submission" date="2016-10" db="EMBL/GenBank/DDBJ databases">
        <authorList>
            <person name="Benchimol M."/>
            <person name="Almeida L.G."/>
            <person name="Vasconcelos A.T."/>
            <person name="Perreira-Neves A."/>
            <person name="Rosa I.A."/>
            <person name="Tasca T."/>
            <person name="Bogo M.R."/>
            <person name="de Souza W."/>
        </authorList>
    </citation>
    <scope>NUCLEOTIDE SEQUENCE [LARGE SCALE GENOMIC DNA]</scope>
    <source>
        <strain evidence="3">K</strain>
    </source>
</reference>
<protein>
    <recommendedName>
        <fullName evidence="5">Transmembrane protein</fullName>
    </recommendedName>
</protein>
<keyword evidence="4" id="KW-1185">Reference proteome</keyword>
<dbReference type="Proteomes" id="UP000179807">
    <property type="component" value="Unassembled WGS sequence"/>
</dbReference>
<sequence>MKVQRYDQAVKRETRRLDQIRSKDEARQLEEARKREFERQKIAERKRLAAEQRKAQKIAKKRKKDEICQVNEEQKQLEERINKEEQRKSNANRQEEKYKGKGKIIELEKGIIKEDHKGNGEKEIGENLNNHYQMKIFTYHDSNEINVIPDLQELFVSLILISVFVCAAFFLALRYTQIYYLCCGFVIIFFVRSLDNIISHQKNIIQSQHILKNNKNFKIFYLHNLYIRFIQNEAANERKNIVLCFTQFVLIFLNLLTNVSTKIFILLEISIFFIYFYSDFIINKINYMKEMLNKSNLILRTCKTQATESYSSYELIYETTYPKNIRDQFNSFFTEVSKMISFRRNNVLSTQFQDDTIATIVQFNKSLESTQFHTFLVKFLLKEGYKLFTPNPKLRYIYICESLITDENVENIIKYAESLKGFKEKHRNVIFQNSIVTALGFYLNYKNSILAEQEYIFSVYNFQTRNENNIYIHEELQFDNECILEYLITKLNNVKNFTRNCLLYEDKKNVNKEIHLHSIQKVSVIEFDSYRQKLEALLTLNHLLFERKKAYFQPKTDLFYFPINIHNLPNNILKILEGITADDYQFEVFNAENVTPMTFIGFNTLLKRDHILSMLRKAFQSCIK</sequence>
<proteinExistence type="predicted"/>
<gene>
    <name evidence="3" type="ORF">TRFO_31697</name>
</gene>
<comment type="caution">
    <text evidence="3">The sequence shown here is derived from an EMBL/GenBank/DDBJ whole genome shotgun (WGS) entry which is preliminary data.</text>
</comment>
<dbReference type="VEuPathDB" id="TrichDB:TRFO_31697"/>
<evidence type="ECO:0000313" key="4">
    <source>
        <dbReference type="Proteomes" id="UP000179807"/>
    </source>
</evidence>
<keyword evidence="2" id="KW-1133">Transmembrane helix</keyword>
<name>A0A1J4JVB7_9EUKA</name>
<evidence type="ECO:0000256" key="1">
    <source>
        <dbReference type="SAM" id="Coils"/>
    </source>
</evidence>
<keyword evidence="2" id="KW-0812">Transmembrane</keyword>
<organism evidence="3 4">
    <name type="scientific">Tritrichomonas foetus</name>
    <dbReference type="NCBI Taxonomy" id="1144522"/>
    <lineage>
        <taxon>Eukaryota</taxon>
        <taxon>Metamonada</taxon>
        <taxon>Parabasalia</taxon>
        <taxon>Tritrichomonadida</taxon>
        <taxon>Tritrichomonadidae</taxon>
        <taxon>Tritrichomonas</taxon>
    </lineage>
</organism>
<feature type="transmembrane region" description="Helical" evidence="2">
    <location>
        <begin position="178"/>
        <end position="194"/>
    </location>
</feature>
<feature type="coiled-coil region" evidence="1">
    <location>
        <begin position="3"/>
        <end position="101"/>
    </location>
</feature>
<keyword evidence="1" id="KW-0175">Coiled coil</keyword>
<evidence type="ECO:0000256" key="2">
    <source>
        <dbReference type="SAM" id="Phobius"/>
    </source>
</evidence>
<evidence type="ECO:0000313" key="3">
    <source>
        <dbReference type="EMBL" id="OHT01470.1"/>
    </source>
</evidence>